<feature type="domain" description="LapA adhesin" evidence="1">
    <location>
        <begin position="381"/>
        <end position="479"/>
    </location>
</feature>
<feature type="domain" description="LapA adhesin" evidence="1">
    <location>
        <begin position="2"/>
        <end position="78"/>
    </location>
</feature>
<keyword evidence="3" id="KW-1185">Reference proteome</keyword>
<feature type="non-terminal residue" evidence="2">
    <location>
        <position position="1"/>
    </location>
</feature>
<evidence type="ECO:0000313" key="2">
    <source>
        <dbReference type="EMBL" id="MEL0630912.1"/>
    </source>
</evidence>
<dbReference type="EMBL" id="JBAKAZ010000114">
    <property type="protein sequence ID" value="MEL0630912.1"/>
    <property type="molecule type" value="Genomic_DNA"/>
</dbReference>
<dbReference type="Pfam" id="PF20579">
    <property type="entry name" value="LapA"/>
    <property type="match status" value="9"/>
</dbReference>
<evidence type="ECO:0000313" key="3">
    <source>
        <dbReference type="Proteomes" id="UP001369082"/>
    </source>
</evidence>
<sequence length="891" mass="91819">ASVDNAPVDTPLVVTLDNGETITIAVGDTTGSVTFANPNGDDAYVDGEELTYAIDSATGGNYEALNSDATSTVTVSDTLDTSKVTLSSNSAEEGTEITITATVDNAPEETDLVLTLNNGEQITIVVGQTEGRVTFDNPNEEDVYLDAEALEYSIVESNNGGNYEALDTSSKTTVTVTDTSTATVVSLSDSTVAEGTDITITATVSDAPQGDDLVLTLDNGEFITITAGQTTGSVSFTNPNTEDTYLDADTQTVGISASTGGNYETLNTNAVATITVTDTIATTTISLDNPTVEEGGEITISASVDNAPADTPLVVTLDNGETITIDVGATTGSVTFANPNGDDAYVDGEELTYTIDSATGGNYEALNSDVTSTVTVSDTIDTSKVTLSSNNVEEGTDITIIATVDNAPEGTDLIVYLNNGQELTISAGHTTGSVTFANPNEEDVYVDGEELTYAIDSATGGNYEALNSDATSTVTVSDTLDTSKVTLSSNSAEEGTDITITATVDNAPEETDLVLTLNNGEQITIAVGQTEGRVTFDNPNGEDVYLDAEALEYSIVESNNGGNYEALDTSSKTTVTVTDTSTVAVVSLSDNTVAEGTDITITATVSDAPQGDDLVLTLDNGEFITITAGQTTGSVSFTNPNTEDTYLDADTQTVGISASTGGNYETLNTDAVATITVTDTIATTTISLDNPTVEEGGEITISASVDNAPVDTPLVVTLDNGETITIAVGDTTGSVTFANPNGDDAYVDGEELTYAIDSATGGNYEALNSDATSTVTVSDTKDTSKVTLSSNSVEEGTEITITATVDNAPEETDLVLTLNNGEQITIVVGQTEGRVTFDNPNGEDVYLDAEALEYSIVESNNGGNYEALETSSKTTVTVADTSTTAVVSLSD</sequence>
<comment type="caution">
    <text evidence="2">The sequence shown here is derived from an EMBL/GenBank/DDBJ whole genome shotgun (WGS) entry which is preliminary data.</text>
</comment>
<gene>
    <name evidence="2" type="ORF">V6256_15045</name>
</gene>
<name>A0ABU9GUB0_9GAMM</name>
<organism evidence="2 3">
    <name type="scientific">Psychromonas aquatilis</name>
    <dbReference type="NCBI Taxonomy" id="2005072"/>
    <lineage>
        <taxon>Bacteria</taxon>
        <taxon>Pseudomonadati</taxon>
        <taxon>Pseudomonadota</taxon>
        <taxon>Gammaproteobacteria</taxon>
        <taxon>Alteromonadales</taxon>
        <taxon>Psychromonadaceae</taxon>
        <taxon>Psychromonas</taxon>
    </lineage>
</organism>
<dbReference type="Proteomes" id="UP001369082">
    <property type="component" value="Unassembled WGS sequence"/>
</dbReference>
<accession>A0ABU9GUB0</accession>
<feature type="domain" description="LapA adhesin" evidence="1">
    <location>
        <begin position="183"/>
        <end position="279"/>
    </location>
</feature>
<feature type="domain" description="LapA adhesin" evidence="1">
    <location>
        <begin position="282"/>
        <end position="379"/>
    </location>
</feature>
<feature type="domain" description="LapA adhesin" evidence="1">
    <location>
        <begin position="584"/>
        <end position="680"/>
    </location>
</feature>
<dbReference type="RefSeq" id="WP_341599086.1">
    <property type="nucleotide sequence ID" value="NZ_JBAKAZ010000114.1"/>
</dbReference>
<reference evidence="2 3" key="1">
    <citation type="submission" date="2024-02" db="EMBL/GenBank/DDBJ databases">
        <title>Bacteria isolated from the canopy kelp, Nereocystis luetkeana.</title>
        <authorList>
            <person name="Pfister C.A."/>
            <person name="Younker I.T."/>
            <person name="Light S.H."/>
        </authorList>
    </citation>
    <scope>NUCLEOTIDE SEQUENCE [LARGE SCALE GENOMIC DNA]</scope>
    <source>
        <strain evidence="2 3">TI.1.05</strain>
    </source>
</reference>
<evidence type="ECO:0000259" key="1">
    <source>
        <dbReference type="Pfam" id="PF20579"/>
    </source>
</evidence>
<feature type="domain" description="LapA adhesin" evidence="1">
    <location>
        <begin position="782"/>
        <end position="881"/>
    </location>
</feature>
<feature type="domain" description="LapA adhesin" evidence="1">
    <location>
        <begin position="481"/>
        <end position="580"/>
    </location>
</feature>
<dbReference type="InterPro" id="IPR046779">
    <property type="entry name" value="LapA_adhesin_dom"/>
</dbReference>
<feature type="non-terminal residue" evidence="2">
    <location>
        <position position="891"/>
    </location>
</feature>
<proteinExistence type="predicted"/>
<feature type="domain" description="LapA adhesin" evidence="1">
    <location>
        <begin position="683"/>
        <end position="780"/>
    </location>
</feature>
<feature type="domain" description="LapA adhesin" evidence="1">
    <location>
        <begin position="80"/>
        <end position="179"/>
    </location>
</feature>
<protein>
    <submittedName>
        <fullName evidence="2">Immunoglobulin-like domain-containing protein</fullName>
    </submittedName>
</protein>